<reference evidence="1 2" key="2">
    <citation type="journal article" date="2022" name="Mol. Ecol. Resour.">
        <title>The genomes of chicory, endive, great burdock and yacon provide insights into Asteraceae paleo-polyploidization history and plant inulin production.</title>
        <authorList>
            <person name="Fan W."/>
            <person name="Wang S."/>
            <person name="Wang H."/>
            <person name="Wang A."/>
            <person name="Jiang F."/>
            <person name="Liu H."/>
            <person name="Zhao H."/>
            <person name="Xu D."/>
            <person name="Zhang Y."/>
        </authorList>
    </citation>
    <scope>NUCLEOTIDE SEQUENCE [LARGE SCALE GENOMIC DNA]</scope>
    <source>
        <strain evidence="2">cv. Niubang</strain>
    </source>
</reference>
<keyword evidence="2" id="KW-1185">Reference proteome</keyword>
<dbReference type="Proteomes" id="UP001055879">
    <property type="component" value="Linkage Group LG04"/>
</dbReference>
<dbReference type="EMBL" id="CM042050">
    <property type="protein sequence ID" value="KAI3735403.1"/>
    <property type="molecule type" value="Genomic_DNA"/>
</dbReference>
<comment type="caution">
    <text evidence="1">The sequence shown here is derived from an EMBL/GenBank/DDBJ whole genome shotgun (WGS) entry which is preliminary data.</text>
</comment>
<gene>
    <name evidence="1" type="ORF">L6452_14899</name>
</gene>
<reference evidence="2" key="1">
    <citation type="journal article" date="2022" name="Mol. Ecol. Resour.">
        <title>The genomes of chicory, endive, great burdock and yacon provide insights into Asteraceae palaeo-polyploidization history and plant inulin production.</title>
        <authorList>
            <person name="Fan W."/>
            <person name="Wang S."/>
            <person name="Wang H."/>
            <person name="Wang A."/>
            <person name="Jiang F."/>
            <person name="Liu H."/>
            <person name="Zhao H."/>
            <person name="Xu D."/>
            <person name="Zhang Y."/>
        </authorList>
    </citation>
    <scope>NUCLEOTIDE SEQUENCE [LARGE SCALE GENOMIC DNA]</scope>
    <source>
        <strain evidence="2">cv. Niubang</strain>
    </source>
</reference>
<evidence type="ECO:0000313" key="2">
    <source>
        <dbReference type="Proteomes" id="UP001055879"/>
    </source>
</evidence>
<protein>
    <submittedName>
        <fullName evidence="1">Uncharacterized protein</fullName>
    </submittedName>
</protein>
<accession>A0ACB9CMD7</accession>
<name>A0ACB9CMD7_ARCLA</name>
<proteinExistence type="predicted"/>
<organism evidence="1 2">
    <name type="scientific">Arctium lappa</name>
    <name type="common">Greater burdock</name>
    <name type="synonym">Lappa major</name>
    <dbReference type="NCBI Taxonomy" id="4217"/>
    <lineage>
        <taxon>Eukaryota</taxon>
        <taxon>Viridiplantae</taxon>
        <taxon>Streptophyta</taxon>
        <taxon>Embryophyta</taxon>
        <taxon>Tracheophyta</taxon>
        <taxon>Spermatophyta</taxon>
        <taxon>Magnoliopsida</taxon>
        <taxon>eudicotyledons</taxon>
        <taxon>Gunneridae</taxon>
        <taxon>Pentapetalae</taxon>
        <taxon>asterids</taxon>
        <taxon>campanulids</taxon>
        <taxon>Asterales</taxon>
        <taxon>Asteraceae</taxon>
        <taxon>Carduoideae</taxon>
        <taxon>Cardueae</taxon>
        <taxon>Arctiinae</taxon>
        <taxon>Arctium</taxon>
    </lineage>
</organism>
<evidence type="ECO:0000313" key="1">
    <source>
        <dbReference type="EMBL" id="KAI3735403.1"/>
    </source>
</evidence>
<sequence>MDNTVESTSTLVSKVPMLKPNEFDMWKIRIKQYILLTDFSMWDIVENGPSAEGKIGQDGRRPPPKTDAEKKVRQLEMKALSTLLLAIPNEYQHQFHHYTDAHILWNALEKRFAGTKSTKRNQRDILKQQYENFRSSKNESMTQTFDRFNKLIGELATVGVQMEQDDVKRKFLRSLGDEWSMYTVSFRQNDMLEEKELDDLYNGLRVFESEVEAKKKPTGYVHNAALLSASTDSTTNPESVNAASGMAMLSMRVKKFIKRTGRNNFSQRREDGAGFDKSKVECYKCHMKGHFARECRSGVSHNNHQQAQTGSFNQNRNSA</sequence>